<keyword evidence="7" id="KW-1185">Reference proteome</keyword>
<keyword evidence="3" id="KW-0175">Coiled coil</keyword>
<feature type="coiled-coil region" evidence="3">
    <location>
        <begin position="58"/>
        <end position="87"/>
    </location>
</feature>
<dbReference type="Gene3D" id="1.10.10.1400">
    <property type="entry name" value="Terminase, small subunit, N-terminal DNA-binding domain, HTH motif"/>
    <property type="match status" value="1"/>
</dbReference>
<feature type="region of interest" description="Disordered" evidence="4">
    <location>
        <begin position="270"/>
        <end position="308"/>
    </location>
</feature>
<evidence type="ECO:0000313" key="6">
    <source>
        <dbReference type="EMBL" id="MCC2220902.1"/>
    </source>
</evidence>
<evidence type="ECO:0000256" key="4">
    <source>
        <dbReference type="SAM" id="MobiDB-lite"/>
    </source>
</evidence>
<organism evidence="6 7">
    <name type="scientific">Anthropogastromicrobium aceti</name>
    <dbReference type="NCBI Taxonomy" id="2981768"/>
    <lineage>
        <taxon>Bacteria</taxon>
        <taxon>Bacillati</taxon>
        <taxon>Bacillota</taxon>
        <taxon>Clostridia</taxon>
        <taxon>Lachnospirales</taxon>
        <taxon>Lachnospiraceae</taxon>
        <taxon>Anthropogastromicrobium</taxon>
    </lineage>
</organism>
<dbReference type="InterPro" id="IPR038713">
    <property type="entry name" value="Terminase_Gp1_N_sf"/>
</dbReference>
<dbReference type="InterPro" id="IPR018925">
    <property type="entry name" value="XtmA-like_N"/>
</dbReference>
<accession>A0AAE3JCK5</accession>
<dbReference type="AlphaFoldDB" id="A0AAE3JCK5"/>
<dbReference type="Pfam" id="PF10668">
    <property type="entry name" value="Phage_terminase"/>
    <property type="match status" value="1"/>
</dbReference>
<dbReference type="PANTHER" id="PTHR41328:SF3">
    <property type="entry name" value="PBSX PHAGE TERMINASE SMALL SUBUNIT"/>
    <property type="match status" value="1"/>
</dbReference>
<gene>
    <name evidence="6" type="ORF">LKD48_04465</name>
</gene>
<evidence type="ECO:0000259" key="5">
    <source>
        <dbReference type="Pfam" id="PF10668"/>
    </source>
</evidence>
<name>A0AAE3JCK5_9FIRM</name>
<evidence type="ECO:0000256" key="1">
    <source>
        <dbReference type="ARBA" id="ARBA00022612"/>
    </source>
</evidence>
<dbReference type="InterPro" id="IPR052404">
    <property type="entry name" value="SPP1-like_terminase"/>
</dbReference>
<dbReference type="Proteomes" id="UP001198200">
    <property type="component" value="Unassembled WGS sequence"/>
</dbReference>
<proteinExistence type="predicted"/>
<dbReference type="EMBL" id="JAJEQN010000008">
    <property type="protein sequence ID" value="MCC2220902.1"/>
    <property type="molecule type" value="Genomic_DNA"/>
</dbReference>
<sequence length="308" mass="35113">MARARDPNRGKAFEIYKKNAGNIDLVEIASQLNVSPGTIRGWKSKDSWDDQLNGTLRKNTERSKRKKEEKQKEKVTAEKEVEQIIEAPDLTDKQRLFCLLYVRCFNATKAYQKAYQCDEYSARTNGSRMITFDNIREEIRRLKQTRLSRELLDESDIFQKYIDIAFADITDYLEFGTEEVPVMALYGPVKVKDPDTGEEKELTKTVNTVRFRSSAEVDGTIVAEVKQGRDGASIKLADRMKALDWLAAHMDLATDEQRARIAQIKAQTERLSTQPVENEDDGVEIINDADEKTSQDIRDSNTEVSSGV</sequence>
<reference evidence="6 7" key="1">
    <citation type="submission" date="2021-10" db="EMBL/GenBank/DDBJ databases">
        <title>Anaerobic single-cell dispensing facilitates the cultivation of human gut bacteria.</title>
        <authorList>
            <person name="Afrizal A."/>
        </authorList>
    </citation>
    <scope>NUCLEOTIDE SEQUENCE [LARGE SCALE GENOMIC DNA]</scope>
    <source>
        <strain evidence="6 7">CLA-AA-H224</strain>
    </source>
</reference>
<feature type="compositionally biased region" description="Basic and acidic residues" evidence="4">
    <location>
        <begin position="289"/>
        <end position="301"/>
    </location>
</feature>
<evidence type="ECO:0000313" key="7">
    <source>
        <dbReference type="Proteomes" id="UP001198200"/>
    </source>
</evidence>
<keyword evidence="1" id="KW-1188">Viral release from host cell</keyword>
<protein>
    <submittedName>
        <fullName evidence="6">Terminase small subunit</fullName>
    </submittedName>
</protein>
<comment type="caution">
    <text evidence="6">The sequence shown here is derived from an EMBL/GenBank/DDBJ whole genome shotgun (WGS) entry which is preliminary data.</text>
</comment>
<dbReference type="PANTHER" id="PTHR41328">
    <property type="entry name" value="TERMINASE SMALL SUBUNIT-RELATED"/>
    <property type="match status" value="1"/>
</dbReference>
<evidence type="ECO:0000256" key="3">
    <source>
        <dbReference type="SAM" id="Coils"/>
    </source>
</evidence>
<feature type="domain" description="PBSX phage terminase small subunit-like N-terminal" evidence="5">
    <location>
        <begin position="1"/>
        <end position="51"/>
    </location>
</feature>
<dbReference type="GO" id="GO:0051276">
    <property type="term" value="P:chromosome organization"/>
    <property type="evidence" value="ECO:0007669"/>
    <property type="project" value="InterPro"/>
</dbReference>
<dbReference type="InterPro" id="IPR005335">
    <property type="entry name" value="Terminase_ssu"/>
</dbReference>
<evidence type="ECO:0000256" key="2">
    <source>
        <dbReference type="ARBA" id="ARBA00023219"/>
    </source>
</evidence>
<dbReference type="RefSeq" id="WP_308731329.1">
    <property type="nucleotide sequence ID" value="NZ_JAJEQN010000008.1"/>
</dbReference>
<dbReference type="Pfam" id="PF03592">
    <property type="entry name" value="Terminase_2"/>
    <property type="match status" value="1"/>
</dbReference>
<keyword evidence="2" id="KW-0231">Viral genome packaging</keyword>